<protein>
    <recommendedName>
        <fullName evidence="6">NAD kinase</fullName>
        <ecNumber evidence="6">2.7.1.23</ecNumber>
    </recommendedName>
    <alternativeName>
        <fullName evidence="6">ATP-dependent NAD kinase</fullName>
    </alternativeName>
</protein>
<evidence type="ECO:0000313" key="8">
    <source>
        <dbReference type="Proteomes" id="UP000606499"/>
    </source>
</evidence>
<reference evidence="7" key="1">
    <citation type="submission" date="2020-08" db="EMBL/GenBank/DDBJ databases">
        <title>Genome public.</title>
        <authorList>
            <person name="Liu C."/>
            <person name="Sun Q."/>
        </authorList>
    </citation>
    <scope>NUCLEOTIDE SEQUENCE</scope>
    <source>
        <strain evidence="7">NSJ-28</strain>
    </source>
</reference>
<dbReference type="Pfam" id="PF01513">
    <property type="entry name" value="NAD_kinase"/>
    <property type="match status" value="1"/>
</dbReference>
<feature type="binding site" evidence="6">
    <location>
        <position position="80"/>
    </location>
    <ligand>
        <name>NAD(+)</name>
        <dbReference type="ChEBI" id="CHEBI:57540"/>
    </ligand>
</feature>
<feature type="binding site" evidence="6">
    <location>
        <position position="159"/>
    </location>
    <ligand>
        <name>NAD(+)</name>
        <dbReference type="ChEBI" id="CHEBI:57540"/>
    </ligand>
</feature>
<keyword evidence="3 6" id="KW-0521">NADP</keyword>
<dbReference type="RefSeq" id="WP_159068206.1">
    <property type="nucleotide sequence ID" value="NZ_JACOPL010000009.1"/>
</dbReference>
<evidence type="ECO:0000313" key="7">
    <source>
        <dbReference type="EMBL" id="MBC5725911.1"/>
    </source>
</evidence>
<dbReference type="InterPro" id="IPR017437">
    <property type="entry name" value="ATP-NAD_kinase_PpnK-typ_C"/>
</dbReference>
<evidence type="ECO:0000256" key="3">
    <source>
        <dbReference type="ARBA" id="ARBA00022857"/>
    </source>
</evidence>
<proteinExistence type="inferred from homology"/>
<keyword evidence="4 6" id="KW-0520">NAD</keyword>
<keyword evidence="2 6" id="KW-0418">Kinase</keyword>
<dbReference type="GO" id="GO:0051287">
    <property type="term" value="F:NAD binding"/>
    <property type="evidence" value="ECO:0007669"/>
    <property type="project" value="UniProtKB-ARBA"/>
</dbReference>
<feature type="binding site" evidence="6">
    <location>
        <begin position="148"/>
        <end position="149"/>
    </location>
    <ligand>
        <name>NAD(+)</name>
        <dbReference type="ChEBI" id="CHEBI:57540"/>
    </ligand>
</feature>
<comment type="catalytic activity">
    <reaction evidence="5 6">
        <text>NAD(+) + ATP = ADP + NADP(+) + H(+)</text>
        <dbReference type="Rhea" id="RHEA:18629"/>
        <dbReference type="ChEBI" id="CHEBI:15378"/>
        <dbReference type="ChEBI" id="CHEBI:30616"/>
        <dbReference type="ChEBI" id="CHEBI:57540"/>
        <dbReference type="ChEBI" id="CHEBI:58349"/>
        <dbReference type="ChEBI" id="CHEBI:456216"/>
        <dbReference type="EC" id="2.7.1.23"/>
    </reaction>
</comment>
<dbReference type="GO" id="GO:0005524">
    <property type="term" value="F:ATP binding"/>
    <property type="evidence" value="ECO:0007669"/>
    <property type="project" value="UniProtKB-KW"/>
</dbReference>
<keyword evidence="6" id="KW-0547">Nucleotide-binding</keyword>
<comment type="function">
    <text evidence="6">Involved in the regulation of the intracellular balance of NAD and NADP, and is a key enzyme in the biosynthesis of NADP. Catalyzes specifically the phosphorylation on 2'-hydroxyl of the adenosine moiety of NAD to yield NADP.</text>
</comment>
<dbReference type="HAMAP" id="MF_00361">
    <property type="entry name" value="NAD_kinase"/>
    <property type="match status" value="1"/>
</dbReference>
<dbReference type="Proteomes" id="UP000606499">
    <property type="component" value="Unassembled WGS sequence"/>
</dbReference>
<dbReference type="Pfam" id="PF20143">
    <property type="entry name" value="NAD_kinase_C"/>
    <property type="match status" value="1"/>
</dbReference>
<evidence type="ECO:0000256" key="4">
    <source>
        <dbReference type="ARBA" id="ARBA00023027"/>
    </source>
</evidence>
<keyword evidence="6" id="KW-0067">ATP-binding</keyword>
<comment type="caution">
    <text evidence="7">The sequence shown here is derived from an EMBL/GenBank/DDBJ whole genome shotgun (WGS) entry which is preliminary data.</text>
</comment>
<keyword evidence="6" id="KW-0963">Cytoplasm</keyword>
<dbReference type="EMBL" id="JACOPL010000009">
    <property type="protein sequence ID" value="MBC5725911.1"/>
    <property type="molecule type" value="Genomic_DNA"/>
</dbReference>
<dbReference type="InterPro" id="IPR016064">
    <property type="entry name" value="NAD/diacylglycerol_kinase_sf"/>
</dbReference>
<accession>A0A923RX45</accession>
<dbReference type="Gene3D" id="3.40.50.10330">
    <property type="entry name" value="Probable inorganic polyphosphate/atp-NAD kinase, domain 1"/>
    <property type="match status" value="1"/>
</dbReference>
<comment type="subcellular location">
    <subcellularLocation>
        <location evidence="6">Cytoplasm</location>
    </subcellularLocation>
</comment>
<dbReference type="EC" id="2.7.1.23" evidence="6"/>
<comment type="caution">
    <text evidence="6">Lacks conserved residue(s) required for the propagation of feature annotation.</text>
</comment>
<dbReference type="PANTHER" id="PTHR20275">
    <property type="entry name" value="NAD KINASE"/>
    <property type="match status" value="1"/>
</dbReference>
<name>A0A923RX45_9FIRM</name>
<dbReference type="GO" id="GO:0046872">
    <property type="term" value="F:metal ion binding"/>
    <property type="evidence" value="ECO:0007669"/>
    <property type="project" value="UniProtKB-UniRule"/>
</dbReference>
<dbReference type="GO" id="GO:0005737">
    <property type="term" value="C:cytoplasm"/>
    <property type="evidence" value="ECO:0007669"/>
    <property type="project" value="UniProtKB-SubCell"/>
</dbReference>
<evidence type="ECO:0000256" key="2">
    <source>
        <dbReference type="ARBA" id="ARBA00022777"/>
    </source>
</evidence>
<dbReference type="SUPFAM" id="SSF111331">
    <property type="entry name" value="NAD kinase/diacylglycerol kinase-like"/>
    <property type="match status" value="1"/>
</dbReference>
<dbReference type="PANTHER" id="PTHR20275:SF0">
    <property type="entry name" value="NAD KINASE"/>
    <property type="match status" value="1"/>
</dbReference>
<evidence type="ECO:0000256" key="1">
    <source>
        <dbReference type="ARBA" id="ARBA00022679"/>
    </source>
</evidence>
<feature type="binding site" evidence="6">
    <location>
        <begin position="75"/>
        <end position="76"/>
    </location>
    <ligand>
        <name>NAD(+)</name>
        <dbReference type="ChEBI" id="CHEBI:57540"/>
    </ligand>
</feature>
<comment type="similarity">
    <text evidence="6">Belongs to the NAD kinase family.</text>
</comment>
<dbReference type="GO" id="GO:0006741">
    <property type="term" value="P:NADP+ biosynthetic process"/>
    <property type="evidence" value="ECO:0007669"/>
    <property type="project" value="UniProtKB-UniRule"/>
</dbReference>
<dbReference type="AlphaFoldDB" id="A0A923RX45"/>
<keyword evidence="1 6" id="KW-0808">Transferase</keyword>
<feature type="binding site" evidence="6">
    <location>
        <begin position="189"/>
        <end position="194"/>
    </location>
    <ligand>
        <name>NAD(+)</name>
        <dbReference type="ChEBI" id="CHEBI:57540"/>
    </ligand>
</feature>
<feature type="active site" description="Proton acceptor" evidence="6">
    <location>
        <position position="75"/>
    </location>
</feature>
<dbReference type="InterPro" id="IPR017438">
    <property type="entry name" value="ATP-NAD_kinase_N"/>
</dbReference>
<sequence length="287" mass="30974">MADTIMKSFFIYPNMRKEGAHVLLPKVCGQLRRDGVHLMLPLQMRSAPLGLDDVEYVETDAGVRLAELAVVLGGDGTMLRLARAAAQQELPLLGVNVGHIGFMTELEPDELGRMEKLFTGEYSIDSRMMLHAVVRRGGRAVYEDDALNDIVVAKGTAFRVVRVRIAADEEDVTGFSGDGVIVATPTGSTAYGLSAGGPVIEPSAENMAVIPICAHALAAKSFVFAPERRISIRAACEGGSEVFLSVDGGQGFAIRPDDVVEITRSALRSRLVRLKGDSFYKILQQKL</sequence>
<feature type="binding site" evidence="6">
    <location>
        <position position="178"/>
    </location>
    <ligand>
        <name>NAD(+)</name>
        <dbReference type="ChEBI" id="CHEBI:57540"/>
    </ligand>
</feature>
<gene>
    <name evidence="6" type="primary">nadK</name>
    <name evidence="7" type="ORF">H8S45_10635</name>
</gene>
<evidence type="ECO:0000256" key="5">
    <source>
        <dbReference type="ARBA" id="ARBA00047925"/>
    </source>
</evidence>
<keyword evidence="8" id="KW-1185">Reference proteome</keyword>
<dbReference type="InterPro" id="IPR002504">
    <property type="entry name" value="NADK"/>
</dbReference>
<organism evidence="7 8">
    <name type="scientific">Agathobaculum faecis</name>
    <dbReference type="NCBI Taxonomy" id="2763013"/>
    <lineage>
        <taxon>Bacteria</taxon>
        <taxon>Bacillati</taxon>
        <taxon>Bacillota</taxon>
        <taxon>Clostridia</taxon>
        <taxon>Eubacteriales</taxon>
        <taxon>Butyricicoccaceae</taxon>
        <taxon>Agathobaculum</taxon>
    </lineage>
</organism>
<comment type="cofactor">
    <cofactor evidence="6">
        <name>a divalent metal cation</name>
        <dbReference type="ChEBI" id="CHEBI:60240"/>
    </cofactor>
</comment>
<evidence type="ECO:0000256" key="6">
    <source>
        <dbReference type="HAMAP-Rule" id="MF_00361"/>
    </source>
</evidence>
<dbReference type="GO" id="GO:0003951">
    <property type="term" value="F:NAD+ kinase activity"/>
    <property type="evidence" value="ECO:0007669"/>
    <property type="project" value="UniProtKB-UniRule"/>
</dbReference>
<dbReference type="GO" id="GO:0019674">
    <property type="term" value="P:NAD+ metabolic process"/>
    <property type="evidence" value="ECO:0007669"/>
    <property type="project" value="InterPro"/>
</dbReference>
<dbReference type="Gene3D" id="2.60.200.30">
    <property type="entry name" value="Probable inorganic polyphosphate/atp-NAD kinase, domain 2"/>
    <property type="match status" value="1"/>
</dbReference>